<organism evidence="2 3">
    <name type="scientific">Ancylobacter rudongensis</name>
    <dbReference type="NCBI Taxonomy" id="177413"/>
    <lineage>
        <taxon>Bacteria</taxon>
        <taxon>Pseudomonadati</taxon>
        <taxon>Pseudomonadota</taxon>
        <taxon>Alphaproteobacteria</taxon>
        <taxon>Hyphomicrobiales</taxon>
        <taxon>Xanthobacteraceae</taxon>
        <taxon>Ancylobacter</taxon>
    </lineage>
</organism>
<proteinExistence type="predicted"/>
<dbReference type="AlphaFoldDB" id="A0A1G4RI20"/>
<dbReference type="Proteomes" id="UP000198889">
    <property type="component" value="Unassembled WGS sequence"/>
</dbReference>
<evidence type="ECO:0000313" key="2">
    <source>
        <dbReference type="EMBL" id="SCW56450.1"/>
    </source>
</evidence>
<dbReference type="RefSeq" id="WP_091437829.1">
    <property type="nucleotide sequence ID" value="NZ_FMTP01000002.1"/>
</dbReference>
<keyword evidence="3" id="KW-1185">Reference proteome</keyword>
<gene>
    <name evidence="2" type="ORF">SAMN05660859_1665</name>
</gene>
<evidence type="ECO:0000256" key="1">
    <source>
        <dbReference type="SAM" id="MobiDB-lite"/>
    </source>
</evidence>
<name>A0A1G4RI20_9HYPH</name>
<dbReference type="STRING" id="177413.SAMN05660859_1665"/>
<accession>A0A1G4RI20</accession>
<evidence type="ECO:0000313" key="3">
    <source>
        <dbReference type="Proteomes" id="UP000198889"/>
    </source>
</evidence>
<sequence length="106" mass="11696">MNAHTREFVMVERQRLRERAERTIEALIGLLDELDGNPDEEDGGDDEPDSDGEPSLGWEDGRPEGFAGGTGHWDCDCEHDQAEDGIADAEGLMEQWGGALNGWRIA</sequence>
<protein>
    <submittedName>
        <fullName evidence="2">Uncharacterized protein</fullName>
    </submittedName>
</protein>
<reference evidence="3" key="1">
    <citation type="submission" date="2016-10" db="EMBL/GenBank/DDBJ databases">
        <authorList>
            <person name="Varghese N."/>
            <person name="Submissions S."/>
        </authorList>
    </citation>
    <scope>NUCLEOTIDE SEQUENCE [LARGE SCALE GENOMIC DNA]</scope>
    <source>
        <strain evidence="3">CGMCC 1.1761</strain>
    </source>
</reference>
<dbReference type="EMBL" id="FMTP01000002">
    <property type="protein sequence ID" value="SCW56450.1"/>
    <property type="molecule type" value="Genomic_DNA"/>
</dbReference>
<feature type="compositionally biased region" description="Acidic residues" evidence="1">
    <location>
        <begin position="32"/>
        <end position="52"/>
    </location>
</feature>
<feature type="region of interest" description="Disordered" evidence="1">
    <location>
        <begin position="29"/>
        <end position="73"/>
    </location>
</feature>